<comment type="caution">
    <text evidence="1">The sequence shown here is derived from an EMBL/GenBank/DDBJ whole genome shotgun (WGS) entry which is preliminary data.</text>
</comment>
<proteinExistence type="predicted"/>
<organism evidence="1">
    <name type="scientific">marine sediment metagenome</name>
    <dbReference type="NCBI Taxonomy" id="412755"/>
    <lineage>
        <taxon>unclassified sequences</taxon>
        <taxon>metagenomes</taxon>
        <taxon>ecological metagenomes</taxon>
    </lineage>
</organism>
<protein>
    <submittedName>
        <fullName evidence="1">Uncharacterized protein</fullName>
    </submittedName>
</protein>
<sequence length="112" mass="12649">MRIFKIGNTYETINKEGRNDKVFILNIGIVKNICKHMTNTCCGKSTGKNCSDDSTHPIGVYTDTFMVSCPIDDGDLWKECNPITTSELLKVTGKVKSEWAKTKLKDMIKERL</sequence>
<gene>
    <name evidence="1" type="ORF">S01H1_03963</name>
</gene>
<reference evidence="1" key="1">
    <citation type="journal article" date="2014" name="Front. Microbiol.">
        <title>High frequency of phylogenetically diverse reductive dehalogenase-homologous genes in deep subseafloor sedimentary metagenomes.</title>
        <authorList>
            <person name="Kawai M."/>
            <person name="Futagami T."/>
            <person name="Toyoda A."/>
            <person name="Takaki Y."/>
            <person name="Nishi S."/>
            <person name="Hori S."/>
            <person name="Arai W."/>
            <person name="Tsubouchi T."/>
            <person name="Morono Y."/>
            <person name="Uchiyama I."/>
            <person name="Ito T."/>
            <person name="Fujiyama A."/>
            <person name="Inagaki F."/>
            <person name="Takami H."/>
        </authorList>
    </citation>
    <scope>NUCLEOTIDE SEQUENCE</scope>
    <source>
        <strain evidence="1">Expedition CK06-06</strain>
    </source>
</reference>
<name>X0SZT3_9ZZZZ</name>
<evidence type="ECO:0000313" key="1">
    <source>
        <dbReference type="EMBL" id="GAF81442.1"/>
    </source>
</evidence>
<dbReference type="AlphaFoldDB" id="X0SZT3"/>
<dbReference type="EMBL" id="BARS01002120">
    <property type="protein sequence ID" value="GAF81442.1"/>
    <property type="molecule type" value="Genomic_DNA"/>
</dbReference>
<accession>X0SZT3</accession>